<keyword evidence="1" id="KW-1133">Transmembrane helix</keyword>
<dbReference type="GO" id="GO:0007186">
    <property type="term" value="P:G protein-coupled receptor signaling pathway"/>
    <property type="evidence" value="ECO:0007669"/>
    <property type="project" value="InterPro"/>
</dbReference>
<sequence length="76" mass="8924">MMLLLLLAKGWAITRMMLTRRLLLFALWGLYSILILTLYFWNMVFCCSYLLHSVSLLHNMAEEEASQCARNSIWPP</sequence>
<dbReference type="InterPro" id="IPR019336">
    <property type="entry name" value="GPR180/TMEM145_TM"/>
</dbReference>
<evidence type="ECO:0000313" key="3">
    <source>
        <dbReference type="EMBL" id="MPC49896.1"/>
    </source>
</evidence>
<reference evidence="3 4" key="1">
    <citation type="submission" date="2019-05" db="EMBL/GenBank/DDBJ databases">
        <title>Another draft genome of Portunus trituberculatus and its Hox gene families provides insights of decapod evolution.</title>
        <authorList>
            <person name="Jeong J.-H."/>
            <person name="Song I."/>
            <person name="Kim S."/>
            <person name="Choi T."/>
            <person name="Kim D."/>
            <person name="Ryu S."/>
            <person name="Kim W."/>
        </authorList>
    </citation>
    <scope>NUCLEOTIDE SEQUENCE [LARGE SCALE GENOMIC DNA]</scope>
    <source>
        <tissue evidence="3">Muscle</tissue>
    </source>
</reference>
<proteinExistence type="predicted"/>
<feature type="domain" description="GPR180/TMEM145 transmembrane" evidence="2">
    <location>
        <begin position="1"/>
        <end position="42"/>
    </location>
</feature>
<gene>
    <name evidence="3" type="ORF">E2C01_043710</name>
</gene>
<protein>
    <recommendedName>
        <fullName evidence="2">GPR180/TMEM145 transmembrane domain-containing protein</fullName>
    </recommendedName>
</protein>
<evidence type="ECO:0000259" key="2">
    <source>
        <dbReference type="Pfam" id="PF10192"/>
    </source>
</evidence>
<keyword evidence="1" id="KW-0472">Membrane</keyword>
<organism evidence="3 4">
    <name type="scientific">Portunus trituberculatus</name>
    <name type="common">Swimming crab</name>
    <name type="synonym">Neptunus trituberculatus</name>
    <dbReference type="NCBI Taxonomy" id="210409"/>
    <lineage>
        <taxon>Eukaryota</taxon>
        <taxon>Metazoa</taxon>
        <taxon>Ecdysozoa</taxon>
        <taxon>Arthropoda</taxon>
        <taxon>Crustacea</taxon>
        <taxon>Multicrustacea</taxon>
        <taxon>Malacostraca</taxon>
        <taxon>Eumalacostraca</taxon>
        <taxon>Eucarida</taxon>
        <taxon>Decapoda</taxon>
        <taxon>Pleocyemata</taxon>
        <taxon>Brachyura</taxon>
        <taxon>Eubrachyura</taxon>
        <taxon>Portunoidea</taxon>
        <taxon>Portunidae</taxon>
        <taxon>Portuninae</taxon>
        <taxon>Portunus</taxon>
    </lineage>
</organism>
<comment type="caution">
    <text evidence="3">The sequence shown here is derived from an EMBL/GenBank/DDBJ whole genome shotgun (WGS) entry which is preliminary data.</text>
</comment>
<dbReference type="Proteomes" id="UP000324222">
    <property type="component" value="Unassembled WGS sequence"/>
</dbReference>
<accession>A0A5B7FWE9</accession>
<keyword evidence="4" id="KW-1185">Reference proteome</keyword>
<dbReference type="EMBL" id="VSRR010009164">
    <property type="protein sequence ID" value="MPC49896.1"/>
    <property type="molecule type" value="Genomic_DNA"/>
</dbReference>
<feature type="transmembrane region" description="Helical" evidence="1">
    <location>
        <begin position="22"/>
        <end position="51"/>
    </location>
</feature>
<name>A0A5B7FWE9_PORTR</name>
<keyword evidence="1" id="KW-0812">Transmembrane</keyword>
<dbReference type="Pfam" id="PF10192">
    <property type="entry name" value="GPR180-TMEM145_TM"/>
    <property type="match status" value="1"/>
</dbReference>
<dbReference type="GO" id="GO:0019236">
    <property type="term" value="P:response to pheromone"/>
    <property type="evidence" value="ECO:0007669"/>
    <property type="project" value="InterPro"/>
</dbReference>
<evidence type="ECO:0000313" key="4">
    <source>
        <dbReference type="Proteomes" id="UP000324222"/>
    </source>
</evidence>
<evidence type="ECO:0000256" key="1">
    <source>
        <dbReference type="SAM" id="Phobius"/>
    </source>
</evidence>
<dbReference type="AlphaFoldDB" id="A0A5B7FWE9"/>